<keyword evidence="1" id="KW-0812">Transmembrane</keyword>
<feature type="transmembrane region" description="Helical" evidence="1">
    <location>
        <begin position="51"/>
        <end position="71"/>
    </location>
</feature>
<evidence type="ECO:0000313" key="4">
    <source>
        <dbReference type="Proteomes" id="UP001139409"/>
    </source>
</evidence>
<dbReference type="SUPFAM" id="SSF103473">
    <property type="entry name" value="MFS general substrate transporter"/>
    <property type="match status" value="1"/>
</dbReference>
<feature type="transmembrane region" description="Helical" evidence="1">
    <location>
        <begin position="267"/>
        <end position="285"/>
    </location>
</feature>
<feature type="transmembrane region" description="Helical" evidence="1">
    <location>
        <begin position="297"/>
        <end position="320"/>
    </location>
</feature>
<dbReference type="InterPro" id="IPR011989">
    <property type="entry name" value="ARM-like"/>
</dbReference>
<evidence type="ECO:0000259" key="2">
    <source>
        <dbReference type="PROSITE" id="PS50042"/>
    </source>
</evidence>
<protein>
    <recommendedName>
        <fullName evidence="2">Cyclic nucleotide-binding domain-containing protein</fullName>
    </recommendedName>
</protein>
<dbReference type="Gene3D" id="1.25.10.10">
    <property type="entry name" value="Leucine-rich Repeat Variant"/>
    <property type="match status" value="1"/>
</dbReference>
<dbReference type="Gene3D" id="2.60.120.10">
    <property type="entry name" value="Jelly Rolls"/>
    <property type="match status" value="1"/>
</dbReference>
<comment type="caution">
    <text evidence="3">The sequence shown here is derived from an EMBL/GenBank/DDBJ whole genome shotgun (WGS) entry which is preliminary data.</text>
</comment>
<dbReference type="Proteomes" id="UP001139409">
    <property type="component" value="Unassembled WGS sequence"/>
</dbReference>
<organism evidence="3 4">
    <name type="scientific">Fulvivirga sedimenti</name>
    <dbReference type="NCBI Taxonomy" id="2879465"/>
    <lineage>
        <taxon>Bacteria</taxon>
        <taxon>Pseudomonadati</taxon>
        <taxon>Bacteroidota</taxon>
        <taxon>Cytophagia</taxon>
        <taxon>Cytophagales</taxon>
        <taxon>Fulvivirgaceae</taxon>
        <taxon>Fulvivirga</taxon>
    </lineage>
</organism>
<keyword evidence="1" id="KW-1133">Transmembrane helix</keyword>
<evidence type="ECO:0000256" key="1">
    <source>
        <dbReference type="SAM" id="Phobius"/>
    </source>
</evidence>
<feature type="transmembrane region" description="Helical" evidence="1">
    <location>
        <begin position="179"/>
        <end position="199"/>
    </location>
</feature>
<dbReference type="EMBL" id="JAIXNE010000001">
    <property type="protein sequence ID" value="MCA6073341.1"/>
    <property type="molecule type" value="Genomic_DNA"/>
</dbReference>
<dbReference type="InterPro" id="IPR000595">
    <property type="entry name" value="cNMP-bd_dom"/>
</dbReference>
<dbReference type="InterPro" id="IPR018490">
    <property type="entry name" value="cNMP-bd_dom_sf"/>
</dbReference>
<reference evidence="3" key="1">
    <citation type="submission" date="2021-09" db="EMBL/GenBank/DDBJ databases">
        <title>Fulvivirga sp. isolated from coastal sediment.</title>
        <authorList>
            <person name="Yu H."/>
        </authorList>
    </citation>
    <scope>NUCLEOTIDE SEQUENCE</scope>
    <source>
        <strain evidence="3">1062</strain>
    </source>
</reference>
<dbReference type="AlphaFoldDB" id="A0A9X1HK85"/>
<dbReference type="SUPFAM" id="SSF51206">
    <property type="entry name" value="cAMP-binding domain-like"/>
    <property type="match status" value="1"/>
</dbReference>
<dbReference type="InterPro" id="IPR036259">
    <property type="entry name" value="MFS_trans_sf"/>
</dbReference>
<sequence length="1048" mass="119828">MPKAFFSALNVRKDEERPVMLLLGKGFFLGIFLAAYEVSAETLFLNRMIEYLKEAIVVSGILGVITTALFASLQGRVKFSRLATGNLLLILLFTFGIYFFYHQSDVQVQDYLIFLMYAMTGPITAVILLGFWGTFGRLFDLRQSKRIIGRIDVGQLIAAIGTLFAIPLLQSVIPETTSYLLISAISIGIALLFLIALNWNQRKDAPTENFREQRKATRYTKLARNDYVRLLSMFLIFSMVTFTFIQYSFQNVVAEQFPEESTIRNFISIFRGVVLILGFLMQSFVNDKIISEYGLKVSLMILPVIVGLFTLAAIVAWWLFKFDLTAETAFFFLFIALSRLFNWSIRDSLENPTFKLYFMPFNIDIRFNIQTKVEGVVNEGSRLIAGLLILGLSTFAFVELIHFSYAVLFLIAGYFLVVKRLYQGYREMIAKKLATQQQEASPEKSMTMTEQLVIKLNNFLKDSMESMSIFAFKLLAKIHPQVLPHSLNVLMSHEIPGVRSFAQNQMNELKGISVSDKYVIQDGPASGDKKVLSKNDLLDLFKYGEISRNRVYKLSKSPEPEDRQYAAEIISNYADEDKSHYLVELLYDPVYKVRHTAMKTAQKKYNWEILNALIDNLNQPAHSIMAANALTAIGSDALPALDAAFYKHVNDYALTLKIVQIIGRIGGEPAIELLWNKIDFPHKLVVSEVMVALGNCGFKATVTQIPRIKYAIESDIEAIAWNMAAYNEVPETHFGQEIRQAIEEEVEHDISHIYMLLSMLYDASNISLVKENIESGTSEGLTYAIELLDVFLSDDLKKRIIPVLDDLTFQEKARQLEVFYPRKQLDDKGVLRFLLNRDSTQSNRWTKASVLYQMGSRKLQIFQRDVIANLFNPDVLIHEVAAWSLHQMDPDGFEKNIKRLEKEKADRLRKLVLDSGDDMFRFRFQQVRFLKSTDMFRDIPGVMVADISDIITTRELAAHDILSSMQDFDRNFFIVRQGEVDLWKDEEMVKSLTVGSFLGESLPIEYSKKEFRVAENGTILYVINKEIFYEWLSDNVGSAKLMTSQMNI</sequence>
<feature type="transmembrane region" description="Helical" evidence="1">
    <location>
        <begin position="403"/>
        <end position="422"/>
    </location>
</feature>
<feature type="domain" description="Cyclic nucleotide-binding" evidence="2">
    <location>
        <begin position="935"/>
        <end position="1032"/>
    </location>
</feature>
<feature type="transmembrane region" description="Helical" evidence="1">
    <location>
        <begin position="227"/>
        <end position="247"/>
    </location>
</feature>
<dbReference type="InterPro" id="IPR014710">
    <property type="entry name" value="RmlC-like_jellyroll"/>
</dbReference>
<gene>
    <name evidence="3" type="ORF">LDX50_00585</name>
</gene>
<proteinExistence type="predicted"/>
<dbReference type="InterPro" id="IPR016024">
    <property type="entry name" value="ARM-type_fold"/>
</dbReference>
<feature type="transmembrane region" description="Helical" evidence="1">
    <location>
        <begin position="83"/>
        <end position="101"/>
    </location>
</feature>
<dbReference type="PROSITE" id="PS50042">
    <property type="entry name" value="CNMP_BINDING_3"/>
    <property type="match status" value="1"/>
</dbReference>
<feature type="transmembrane region" description="Helical" evidence="1">
    <location>
        <begin position="153"/>
        <end position="173"/>
    </location>
</feature>
<feature type="transmembrane region" description="Helical" evidence="1">
    <location>
        <begin position="326"/>
        <end position="345"/>
    </location>
</feature>
<accession>A0A9X1HK85</accession>
<dbReference type="RefSeq" id="WP_225696460.1">
    <property type="nucleotide sequence ID" value="NZ_JAIXNE010000001.1"/>
</dbReference>
<feature type="transmembrane region" description="Helical" evidence="1">
    <location>
        <begin position="20"/>
        <end position="39"/>
    </location>
</feature>
<name>A0A9X1HK85_9BACT</name>
<evidence type="ECO:0000313" key="3">
    <source>
        <dbReference type="EMBL" id="MCA6073341.1"/>
    </source>
</evidence>
<dbReference type="SUPFAM" id="SSF48371">
    <property type="entry name" value="ARM repeat"/>
    <property type="match status" value="1"/>
</dbReference>
<keyword evidence="1" id="KW-0472">Membrane</keyword>
<feature type="transmembrane region" description="Helical" evidence="1">
    <location>
        <begin position="113"/>
        <end position="132"/>
    </location>
</feature>
<keyword evidence="4" id="KW-1185">Reference proteome</keyword>